<protein>
    <submittedName>
        <fullName evidence="4">Uncharacterized protein</fullName>
    </submittedName>
</protein>
<dbReference type="AlphaFoldDB" id="A0A4Y2P2V2"/>
<organism evidence="4 5">
    <name type="scientific">Araneus ventricosus</name>
    <name type="common">Orbweaver spider</name>
    <name type="synonym">Epeira ventricosa</name>
    <dbReference type="NCBI Taxonomy" id="182803"/>
    <lineage>
        <taxon>Eukaryota</taxon>
        <taxon>Metazoa</taxon>
        <taxon>Ecdysozoa</taxon>
        <taxon>Arthropoda</taxon>
        <taxon>Chelicerata</taxon>
        <taxon>Arachnida</taxon>
        <taxon>Araneae</taxon>
        <taxon>Araneomorphae</taxon>
        <taxon>Entelegynae</taxon>
        <taxon>Araneoidea</taxon>
        <taxon>Araneidae</taxon>
        <taxon>Araneus</taxon>
    </lineage>
</organism>
<keyword evidence="5" id="KW-1185">Reference proteome</keyword>
<proteinExistence type="predicted"/>
<evidence type="ECO:0000313" key="2">
    <source>
        <dbReference type="EMBL" id="GBN45292.1"/>
    </source>
</evidence>
<evidence type="ECO:0000313" key="4">
    <source>
        <dbReference type="EMBL" id="GBN45339.1"/>
    </source>
</evidence>
<dbReference type="EMBL" id="BGPR01130730">
    <property type="protein sequence ID" value="GBN45271.1"/>
    <property type="molecule type" value="Genomic_DNA"/>
</dbReference>
<comment type="caution">
    <text evidence="4">The sequence shown here is derived from an EMBL/GenBank/DDBJ whole genome shotgun (WGS) entry which is preliminary data.</text>
</comment>
<sequence length="108" mass="12351">MTRTTPPSPNIHATSTGGRLATTYDLSCDRPHTRRIFGGIGFRTWNPPAPKLRLGHRGLEELYEEFPGFLESKLKEGVFVDPDIIKLKKNLNFKFKMKKKREEKPGNP</sequence>
<reference evidence="4 5" key="1">
    <citation type="journal article" date="2019" name="Sci. Rep.">
        <title>Orb-weaving spider Araneus ventricosus genome elucidates the spidroin gene catalogue.</title>
        <authorList>
            <person name="Kono N."/>
            <person name="Nakamura H."/>
            <person name="Ohtoshi R."/>
            <person name="Moran D.A.P."/>
            <person name="Shinohara A."/>
            <person name="Yoshida Y."/>
            <person name="Fujiwara M."/>
            <person name="Mori M."/>
            <person name="Tomita M."/>
            <person name="Arakawa K."/>
        </authorList>
    </citation>
    <scope>NUCLEOTIDE SEQUENCE [LARGE SCALE GENOMIC DNA]</scope>
</reference>
<dbReference type="EMBL" id="BGPR01130741">
    <property type="protein sequence ID" value="GBN45306.1"/>
    <property type="molecule type" value="Genomic_DNA"/>
</dbReference>
<accession>A0A4Y2P2V2</accession>
<gene>
    <name evidence="4" type="ORF">AVEN_149341_1</name>
    <name evidence="1" type="ORF">AVEN_32931_1</name>
    <name evidence="2" type="ORF">AVEN_56160_1</name>
    <name evidence="3" type="ORF">AVEN_67494_1</name>
</gene>
<dbReference type="Proteomes" id="UP000499080">
    <property type="component" value="Unassembled WGS sequence"/>
</dbReference>
<evidence type="ECO:0000313" key="1">
    <source>
        <dbReference type="EMBL" id="GBN45271.1"/>
    </source>
</evidence>
<evidence type="ECO:0000313" key="3">
    <source>
        <dbReference type="EMBL" id="GBN45306.1"/>
    </source>
</evidence>
<name>A0A4Y2P2V2_ARAVE</name>
<dbReference type="EMBL" id="BGPR01130737">
    <property type="protein sequence ID" value="GBN45292.1"/>
    <property type="molecule type" value="Genomic_DNA"/>
</dbReference>
<dbReference type="EMBL" id="BGPR01130753">
    <property type="protein sequence ID" value="GBN45339.1"/>
    <property type="molecule type" value="Genomic_DNA"/>
</dbReference>
<evidence type="ECO:0000313" key="5">
    <source>
        <dbReference type="Proteomes" id="UP000499080"/>
    </source>
</evidence>